<protein>
    <submittedName>
        <fullName evidence="1">Uncharacterized protein</fullName>
    </submittedName>
</protein>
<organism evidence="1 2">
    <name type="scientific">Elysia crispata</name>
    <name type="common">lettuce slug</name>
    <dbReference type="NCBI Taxonomy" id="231223"/>
    <lineage>
        <taxon>Eukaryota</taxon>
        <taxon>Metazoa</taxon>
        <taxon>Spiralia</taxon>
        <taxon>Lophotrochozoa</taxon>
        <taxon>Mollusca</taxon>
        <taxon>Gastropoda</taxon>
        <taxon>Heterobranchia</taxon>
        <taxon>Euthyneura</taxon>
        <taxon>Panpulmonata</taxon>
        <taxon>Sacoglossa</taxon>
        <taxon>Placobranchoidea</taxon>
        <taxon>Plakobranchidae</taxon>
        <taxon>Elysia</taxon>
    </lineage>
</organism>
<evidence type="ECO:0000313" key="1">
    <source>
        <dbReference type="EMBL" id="KAK3747015.1"/>
    </source>
</evidence>
<dbReference type="EMBL" id="JAWDGP010006113">
    <property type="protein sequence ID" value="KAK3747015.1"/>
    <property type="molecule type" value="Genomic_DNA"/>
</dbReference>
<dbReference type="AlphaFoldDB" id="A0AAE0YIN1"/>
<name>A0AAE0YIN1_9GAST</name>
<reference evidence="1" key="1">
    <citation type="journal article" date="2023" name="G3 (Bethesda)">
        <title>A reference genome for the long-term kleptoplast-retaining sea slug Elysia crispata morphotype clarki.</title>
        <authorList>
            <person name="Eastman K.E."/>
            <person name="Pendleton A.L."/>
            <person name="Shaikh M.A."/>
            <person name="Suttiyut T."/>
            <person name="Ogas R."/>
            <person name="Tomko P."/>
            <person name="Gavelis G."/>
            <person name="Widhalm J.R."/>
            <person name="Wisecaver J.H."/>
        </authorList>
    </citation>
    <scope>NUCLEOTIDE SEQUENCE</scope>
    <source>
        <strain evidence="1">ECLA1</strain>
    </source>
</reference>
<gene>
    <name evidence="1" type="ORF">RRG08_013990</name>
</gene>
<comment type="caution">
    <text evidence="1">The sequence shown here is derived from an EMBL/GenBank/DDBJ whole genome shotgun (WGS) entry which is preliminary data.</text>
</comment>
<proteinExistence type="predicted"/>
<accession>A0AAE0YIN1</accession>
<keyword evidence="2" id="KW-1185">Reference proteome</keyword>
<dbReference type="Proteomes" id="UP001283361">
    <property type="component" value="Unassembled WGS sequence"/>
</dbReference>
<sequence length="72" mass="8021">MPSGQPAPKMVIYAPREVSLAKFSGNGGVGETTRFLARVERAWEFLHLDTEKEKISFFYEKIGEEPCDPGAC</sequence>
<evidence type="ECO:0000313" key="2">
    <source>
        <dbReference type="Proteomes" id="UP001283361"/>
    </source>
</evidence>